<feature type="chain" id="PRO_5007165216" evidence="1">
    <location>
        <begin position="26"/>
        <end position="111"/>
    </location>
</feature>
<keyword evidence="1" id="KW-0732">Signal</keyword>
<comment type="caution">
    <text evidence="2">The sequence shown here is derived from an EMBL/GenBank/DDBJ whole genome shotgun (WGS) entry which is preliminary data.</text>
</comment>
<sequence length="111" mass="12396">MRFARVWLIALAATGASLAPGASFAADWRRAGEPQVQSIYPYANLPGVKAQRDPKDEEQYSCRTETRPLRRGYDKIFRTGGLPTLVYVCDRDGVESVGTQVPLRGHYQPVR</sequence>
<keyword evidence="3" id="KW-1185">Reference proteome</keyword>
<protein>
    <submittedName>
        <fullName evidence="2">Uncharacterized protein</fullName>
    </submittedName>
</protein>
<dbReference type="RefSeq" id="WP_062375588.1">
    <property type="nucleotide sequence ID" value="NZ_LNCD01000140.1"/>
</dbReference>
<evidence type="ECO:0000256" key="1">
    <source>
        <dbReference type="SAM" id="SignalP"/>
    </source>
</evidence>
<dbReference type="AlphaFoldDB" id="A0A120FEL1"/>
<name>A0A120FEL1_9HYPH</name>
<dbReference type="OrthoDB" id="8303807at2"/>
<evidence type="ECO:0000313" key="3">
    <source>
        <dbReference type="Proteomes" id="UP000068164"/>
    </source>
</evidence>
<evidence type="ECO:0000313" key="2">
    <source>
        <dbReference type="EMBL" id="KWV41389.1"/>
    </source>
</evidence>
<dbReference type="EMBL" id="LNCD01000140">
    <property type="protein sequence ID" value="KWV41389.1"/>
    <property type="molecule type" value="Genomic_DNA"/>
</dbReference>
<proteinExistence type="predicted"/>
<dbReference type="Proteomes" id="UP000068164">
    <property type="component" value="Unassembled WGS sequence"/>
</dbReference>
<reference evidence="2 3" key="1">
    <citation type="submission" date="2015-11" db="EMBL/GenBank/DDBJ databases">
        <title>Draft Genome Sequence of the Strain BR 10423 (Rhizobium sp.) isolated from nodules of Mimosa pudica.</title>
        <authorList>
            <person name="Barauna A.C."/>
            <person name="Zilli J.E."/>
            <person name="Simoes-Araujo J.L."/>
            <person name="Reis V.M."/>
            <person name="James E.K."/>
            <person name="Reis F.B.Jr."/>
            <person name="Rouws L.F."/>
            <person name="Passos S.R."/>
            <person name="Gois S.R."/>
        </authorList>
    </citation>
    <scope>NUCLEOTIDE SEQUENCE [LARGE SCALE GENOMIC DNA]</scope>
    <source>
        <strain evidence="2 3">BR10423</strain>
    </source>
</reference>
<gene>
    <name evidence="2" type="ORF">AS026_23670</name>
</gene>
<organism evidence="2 3">
    <name type="scientific">Rhizobium altiplani</name>
    <dbReference type="NCBI Taxonomy" id="1864509"/>
    <lineage>
        <taxon>Bacteria</taxon>
        <taxon>Pseudomonadati</taxon>
        <taxon>Pseudomonadota</taxon>
        <taxon>Alphaproteobacteria</taxon>
        <taxon>Hyphomicrobiales</taxon>
        <taxon>Rhizobiaceae</taxon>
        <taxon>Rhizobium/Agrobacterium group</taxon>
        <taxon>Rhizobium</taxon>
    </lineage>
</organism>
<feature type="signal peptide" evidence="1">
    <location>
        <begin position="1"/>
        <end position="25"/>
    </location>
</feature>
<accession>A0A120FEL1</accession>